<comment type="caution">
    <text evidence="2">The sequence shown here is derived from an EMBL/GenBank/DDBJ whole genome shotgun (WGS) entry which is preliminary data.</text>
</comment>
<evidence type="ECO:0000313" key="2">
    <source>
        <dbReference type="EMBL" id="KKT51731.1"/>
    </source>
</evidence>
<sequence>MAMLTIAIPSKNEVFLRKTILDVLEKATGDIEVLPILDGYDLPAEEIVVDPRVRYIRLPAASFSQKRHGVNLAISQAKGKYVMSLDAHCMMAKGFDVQLAKDHHPNWVQIPRRNRLDAVKWSLQPQSDNRPPIDYEYIMFPPLMNDHSIHGFKWDTRTLANSDKQIDDTIQFQGSCWFMTKKWFDKMGFMQVEGYTGWGQEAEEISMTTWKNGGRVVTNKNTWYAHLHKGPVHGRMYHLSREENRRSYDYSYHKWLIENKDFFIGLIEKFAPLPGWPPNWKEKLWPSDTTIISNNSTNKKKMEKTMATKNNTTIIYITSNIENLKFEHKIRKELENNSHGLPIISVSRKPTKFGKNICVGDVPLCSSSTLKQILVGLEAAKTKYAILAKDDYVYPPEYFTQTPPSDDRLYQNANVWVLGDKYWQTNHFEFAQIGNRKHWIDMIKAALKDQKDWEPVGVSLTLHNTNQTDWVTENAIINIKSTSGLRRFPSVRRDAYPKRGLPYWGLATELKTKLGV</sequence>
<dbReference type="STRING" id="1618387.UW44_C0008G0053"/>
<evidence type="ECO:0000259" key="1">
    <source>
        <dbReference type="Pfam" id="PF00535"/>
    </source>
</evidence>
<dbReference type="Gene3D" id="3.90.550.10">
    <property type="entry name" value="Spore Coat Polysaccharide Biosynthesis Protein SpsA, Chain A"/>
    <property type="match status" value="1"/>
</dbReference>
<dbReference type="Pfam" id="PF00535">
    <property type="entry name" value="Glycos_transf_2"/>
    <property type="match status" value="1"/>
</dbReference>
<dbReference type="AlphaFoldDB" id="A0A0G1HX89"/>
<name>A0A0G1HX89_9BACT</name>
<feature type="domain" description="Glycosyltransferase 2-like" evidence="1">
    <location>
        <begin position="5"/>
        <end position="98"/>
    </location>
</feature>
<gene>
    <name evidence="2" type="ORF">UW44_C0008G0053</name>
</gene>
<organism evidence="2 3">
    <name type="scientific">Candidatus Collierbacteria bacterium GW2011_GWB2_44_22</name>
    <dbReference type="NCBI Taxonomy" id="1618387"/>
    <lineage>
        <taxon>Bacteria</taxon>
        <taxon>Candidatus Collieribacteriota</taxon>
    </lineage>
</organism>
<dbReference type="SUPFAM" id="SSF53448">
    <property type="entry name" value="Nucleotide-diphospho-sugar transferases"/>
    <property type="match status" value="1"/>
</dbReference>
<dbReference type="EMBL" id="LCIH01000008">
    <property type="protein sequence ID" value="KKT51731.1"/>
    <property type="molecule type" value="Genomic_DNA"/>
</dbReference>
<dbReference type="InterPro" id="IPR029044">
    <property type="entry name" value="Nucleotide-diphossugar_trans"/>
</dbReference>
<proteinExistence type="predicted"/>
<reference evidence="2 3" key="1">
    <citation type="journal article" date="2015" name="Nature">
        <title>rRNA introns, odd ribosomes, and small enigmatic genomes across a large radiation of phyla.</title>
        <authorList>
            <person name="Brown C.T."/>
            <person name="Hug L.A."/>
            <person name="Thomas B.C."/>
            <person name="Sharon I."/>
            <person name="Castelle C.J."/>
            <person name="Singh A."/>
            <person name="Wilkins M.J."/>
            <person name="Williams K.H."/>
            <person name="Banfield J.F."/>
        </authorList>
    </citation>
    <scope>NUCLEOTIDE SEQUENCE [LARGE SCALE GENOMIC DNA]</scope>
</reference>
<dbReference type="InterPro" id="IPR001173">
    <property type="entry name" value="Glyco_trans_2-like"/>
</dbReference>
<protein>
    <recommendedName>
        <fullName evidence="1">Glycosyltransferase 2-like domain-containing protein</fullName>
    </recommendedName>
</protein>
<evidence type="ECO:0000313" key="3">
    <source>
        <dbReference type="Proteomes" id="UP000034006"/>
    </source>
</evidence>
<dbReference type="Proteomes" id="UP000034006">
    <property type="component" value="Unassembled WGS sequence"/>
</dbReference>
<accession>A0A0G1HX89</accession>